<evidence type="ECO:0000313" key="2">
    <source>
        <dbReference type="EMBL" id="GMF43998.1"/>
    </source>
</evidence>
<dbReference type="Proteomes" id="UP001165121">
    <property type="component" value="Unassembled WGS sequence"/>
</dbReference>
<evidence type="ECO:0000256" key="1">
    <source>
        <dbReference type="SAM" id="MobiDB-lite"/>
    </source>
</evidence>
<proteinExistence type="predicted"/>
<dbReference type="AlphaFoldDB" id="A0A9W6XRV4"/>
<comment type="caution">
    <text evidence="2">The sequence shown here is derived from an EMBL/GenBank/DDBJ whole genome shotgun (WGS) entry which is preliminary data.</text>
</comment>
<dbReference type="EMBL" id="BSXT01001622">
    <property type="protein sequence ID" value="GMF43998.1"/>
    <property type="molecule type" value="Genomic_DNA"/>
</dbReference>
<name>A0A9W6XRV4_9STRA</name>
<keyword evidence="3" id="KW-1185">Reference proteome</keyword>
<feature type="region of interest" description="Disordered" evidence="1">
    <location>
        <begin position="177"/>
        <end position="199"/>
    </location>
</feature>
<gene>
    <name evidence="2" type="ORF">Pfra01_001513800</name>
</gene>
<accession>A0A9W6XRV4</accession>
<reference evidence="2" key="1">
    <citation type="submission" date="2023-04" db="EMBL/GenBank/DDBJ databases">
        <title>Phytophthora fragariaefolia NBRC 109709.</title>
        <authorList>
            <person name="Ichikawa N."/>
            <person name="Sato H."/>
            <person name="Tonouchi N."/>
        </authorList>
    </citation>
    <scope>NUCLEOTIDE SEQUENCE</scope>
    <source>
        <strain evidence="2">NBRC 109709</strain>
    </source>
</reference>
<protein>
    <submittedName>
        <fullName evidence="2">Unnamed protein product</fullName>
    </submittedName>
</protein>
<organism evidence="2 3">
    <name type="scientific">Phytophthora fragariaefolia</name>
    <dbReference type="NCBI Taxonomy" id="1490495"/>
    <lineage>
        <taxon>Eukaryota</taxon>
        <taxon>Sar</taxon>
        <taxon>Stramenopiles</taxon>
        <taxon>Oomycota</taxon>
        <taxon>Peronosporomycetes</taxon>
        <taxon>Peronosporales</taxon>
        <taxon>Peronosporaceae</taxon>
        <taxon>Phytophthora</taxon>
    </lineage>
</organism>
<sequence>MSDFRLPTEKDLAMSSLRFLLRIVDLEFATTLQTGGGSIKEVSYQWYTRGRFPCVSRRDLSGIKFKMKTQYAFSERTCVSDRHLTSASSTDSMIDSTLSKSASTQSISSTTSWLEMNCRSGSPLPRRRVPLVQVALVDEPRHQAAGLNVAVVVRLVDVGVDNKREAAAEEVGVEVAERVDEPRGHGVARPSSQPGRRTL</sequence>
<feature type="compositionally biased region" description="Polar residues" evidence="1">
    <location>
        <begin position="190"/>
        <end position="199"/>
    </location>
</feature>
<evidence type="ECO:0000313" key="3">
    <source>
        <dbReference type="Proteomes" id="UP001165121"/>
    </source>
</evidence>